<comment type="subunit">
    <text evidence="2">Homodimer.</text>
</comment>
<evidence type="ECO:0000313" key="10">
    <source>
        <dbReference type="Proteomes" id="UP001415857"/>
    </source>
</evidence>
<keyword evidence="3" id="KW-0805">Transcription regulation</keyword>
<keyword evidence="5" id="KW-0804">Transcription</keyword>
<dbReference type="InterPro" id="IPR045239">
    <property type="entry name" value="bHLH95_bHLH"/>
</dbReference>
<dbReference type="SMART" id="SM00353">
    <property type="entry name" value="HLH"/>
    <property type="match status" value="1"/>
</dbReference>
<dbReference type="PANTHER" id="PTHR16223">
    <property type="entry name" value="TRANSCRIPTION FACTOR BHLH83-RELATED"/>
    <property type="match status" value="1"/>
</dbReference>
<feature type="region of interest" description="Disordered" evidence="7">
    <location>
        <begin position="89"/>
        <end position="111"/>
    </location>
</feature>
<evidence type="ECO:0000256" key="7">
    <source>
        <dbReference type="SAM" id="MobiDB-lite"/>
    </source>
</evidence>
<evidence type="ECO:0000256" key="3">
    <source>
        <dbReference type="ARBA" id="ARBA00023015"/>
    </source>
</evidence>
<keyword evidence="4" id="KW-0238">DNA-binding</keyword>
<comment type="caution">
    <text evidence="9">The sequence shown here is derived from an EMBL/GenBank/DDBJ whole genome shotgun (WGS) entry which is preliminary data.</text>
</comment>
<feature type="region of interest" description="Disordered" evidence="7">
    <location>
        <begin position="1"/>
        <end position="37"/>
    </location>
</feature>
<dbReference type="GO" id="GO:0005634">
    <property type="term" value="C:nucleus"/>
    <property type="evidence" value="ECO:0007669"/>
    <property type="project" value="UniProtKB-SubCell"/>
</dbReference>
<reference evidence="9 10" key="1">
    <citation type="journal article" date="2024" name="Plant J.">
        <title>Genome sequences and population genomics reveal climatic adaptation and genomic divergence between two closely related sweetgum species.</title>
        <authorList>
            <person name="Xu W.Q."/>
            <person name="Ren C.Q."/>
            <person name="Zhang X.Y."/>
            <person name="Comes H.P."/>
            <person name="Liu X.H."/>
            <person name="Li Y.G."/>
            <person name="Kettle C.J."/>
            <person name="Jalonen R."/>
            <person name="Gaisberger H."/>
            <person name="Ma Y.Z."/>
            <person name="Qiu Y.X."/>
        </authorList>
    </citation>
    <scope>NUCLEOTIDE SEQUENCE [LARGE SCALE GENOMIC DNA]</scope>
    <source>
        <strain evidence="9">Hangzhou</strain>
    </source>
</reference>
<dbReference type="PANTHER" id="PTHR16223:SF194">
    <property type="entry name" value="BHLH DOMAIN-CONTAINING PROTEIN"/>
    <property type="match status" value="1"/>
</dbReference>
<sequence length="143" mass="15381">MNGITGKRSSPPEPKAPHAAAKKPRLGSQSSCPPLKVRKEKLGDRIAALQRLVSPFGKTDTASVLTEAIGYIQFLQDQIQTLSVPYMKSSSSKPYKAMQVGPNKGDGKEEAKQDLTSRGLCLVPISCTSYITTYDNGGIRTTP</sequence>
<evidence type="ECO:0000259" key="8">
    <source>
        <dbReference type="PROSITE" id="PS50888"/>
    </source>
</evidence>
<keyword evidence="6" id="KW-0539">Nucleus</keyword>
<evidence type="ECO:0000256" key="1">
    <source>
        <dbReference type="ARBA" id="ARBA00004123"/>
    </source>
</evidence>
<dbReference type="GO" id="GO:0000978">
    <property type="term" value="F:RNA polymerase II cis-regulatory region sequence-specific DNA binding"/>
    <property type="evidence" value="ECO:0007669"/>
    <property type="project" value="TreeGrafter"/>
</dbReference>
<proteinExistence type="predicted"/>
<protein>
    <recommendedName>
        <fullName evidence="8">BHLH domain-containing protein</fullName>
    </recommendedName>
</protein>
<dbReference type="CDD" id="cd11393">
    <property type="entry name" value="bHLH_AtbHLH_like"/>
    <property type="match status" value="1"/>
</dbReference>
<evidence type="ECO:0000256" key="5">
    <source>
        <dbReference type="ARBA" id="ARBA00023163"/>
    </source>
</evidence>
<keyword evidence="10" id="KW-1185">Reference proteome</keyword>
<gene>
    <name evidence="9" type="ORF">L1049_025167</name>
</gene>
<dbReference type="FunFam" id="4.10.280.10:FF:000032">
    <property type="entry name" value="Transcription factor bHLH123 family"/>
    <property type="match status" value="1"/>
</dbReference>
<dbReference type="AlphaFoldDB" id="A0AAP0S347"/>
<dbReference type="GO" id="GO:0000981">
    <property type="term" value="F:DNA-binding transcription factor activity, RNA polymerase II-specific"/>
    <property type="evidence" value="ECO:0007669"/>
    <property type="project" value="TreeGrafter"/>
</dbReference>
<evidence type="ECO:0000313" key="9">
    <source>
        <dbReference type="EMBL" id="KAK9285965.1"/>
    </source>
</evidence>
<evidence type="ECO:0000256" key="4">
    <source>
        <dbReference type="ARBA" id="ARBA00023125"/>
    </source>
</evidence>
<feature type="domain" description="BHLH" evidence="8">
    <location>
        <begin position="26"/>
        <end position="75"/>
    </location>
</feature>
<dbReference type="PROSITE" id="PS50888">
    <property type="entry name" value="BHLH"/>
    <property type="match status" value="1"/>
</dbReference>
<evidence type="ECO:0000256" key="2">
    <source>
        <dbReference type="ARBA" id="ARBA00011738"/>
    </source>
</evidence>
<dbReference type="SUPFAM" id="SSF47459">
    <property type="entry name" value="HLH, helix-loop-helix DNA-binding domain"/>
    <property type="match status" value="1"/>
</dbReference>
<organism evidence="9 10">
    <name type="scientific">Liquidambar formosana</name>
    <name type="common">Formosan gum</name>
    <dbReference type="NCBI Taxonomy" id="63359"/>
    <lineage>
        <taxon>Eukaryota</taxon>
        <taxon>Viridiplantae</taxon>
        <taxon>Streptophyta</taxon>
        <taxon>Embryophyta</taxon>
        <taxon>Tracheophyta</taxon>
        <taxon>Spermatophyta</taxon>
        <taxon>Magnoliopsida</taxon>
        <taxon>eudicotyledons</taxon>
        <taxon>Gunneridae</taxon>
        <taxon>Pentapetalae</taxon>
        <taxon>Saxifragales</taxon>
        <taxon>Altingiaceae</taxon>
        <taxon>Liquidambar</taxon>
    </lineage>
</organism>
<dbReference type="Proteomes" id="UP001415857">
    <property type="component" value="Unassembled WGS sequence"/>
</dbReference>
<accession>A0AAP0S347</accession>
<dbReference type="InterPro" id="IPR011598">
    <property type="entry name" value="bHLH_dom"/>
</dbReference>
<evidence type="ECO:0000256" key="6">
    <source>
        <dbReference type="ARBA" id="ARBA00023242"/>
    </source>
</evidence>
<dbReference type="InterPro" id="IPR036638">
    <property type="entry name" value="HLH_DNA-bd_sf"/>
</dbReference>
<dbReference type="Gene3D" id="4.10.280.10">
    <property type="entry name" value="Helix-loop-helix DNA-binding domain"/>
    <property type="match status" value="1"/>
</dbReference>
<dbReference type="GO" id="GO:0046983">
    <property type="term" value="F:protein dimerization activity"/>
    <property type="evidence" value="ECO:0007669"/>
    <property type="project" value="InterPro"/>
</dbReference>
<comment type="subcellular location">
    <subcellularLocation>
        <location evidence="1">Nucleus</location>
    </subcellularLocation>
</comment>
<name>A0AAP0S347_LIQFO</name>
<dbReference type="InterPro" id="IPR045843">
    <property type="entry name" value="IND-like"/>
</dbReference>
<dbReference type="EMBL" id="JBBPBK010000005">
    <property type="protein sequence ID" value="KAK9285965.1"/>
    <property type="molecule type" value="Genomic_DNA"/>
</dbReference>